<comment type="caution">
    <text evidence="6">The sequence shown here is derived from an EMBL/GenBank/DDBJ whole genome shotgun (WGS) entry which is preliminary data.</text>
</comment>
<dbReference type="GO" id="GO:0015031">
    <property type="term" value="P:protein transport"/>
    <property type="evidence" value="ECO:0007669"/>
    <property type="project" value="UniProtKB-KW"/>
</dbReference>
<dbReference type="InterPro" id="IPR032914">
    <property type="entry name" value="Vam6/VPS39/TRAP1"/>
</dbReference>
<dbReference type="Proteomes" id="UP000452235">
    <property type="component" value="Unassembled WGS sequence"/>
</dbReference>
<dbReference type="GO" id="GO:0034058">
    <property type="term" value="P:endosomal vesicle fusion"/>
    <property type="evidence" value="ECO:0007669"/>
    <property type="project" value="TreeGrafter"/>
</dbReference>
<proteinExistence type="predicted"/>
<dbReference type="PANTHER" id="PTHR12894:SF27">
    <property type="entry name" value="TRANSFORMING GROWTH FACTOR-BETA RECEPTOR-ASSOCIATED PROTEIN 1"/>
    <property type="match status" value="1"/>
</dbReference>
<evidence type="ECO:0000256" key="5">
    <source>
        <dbReference type="SAM" id="MobiDB-lite"/>
    </source>
</evidence>
<dbReference type="GO" id="GO:0005737">
    <property type="term" value="C:cytoplasm"/>
    <property type="evidence" value="ECO:0007669"/>
    <property type="project" value="UniProtKB-SubCell"/>
</dbReference>
<comment type="subcellular location">
    <subcellularLocation>
        <location evidence="1">Cytoplasm</location>
    </subcellularLocation>
</comment>
<dbReference type="VEuPathDB" id="FungiDB:ATEG_00628"/>
<dbReference type="OrthoDB" id="5325112at2759"/>
<keyword evidence="2" id="KW-0813">Transport</keyword>
<evidence type="ECO:0000256" key="4">
    <source>
        <dbReference type="ARBA" id="ARBA00022927"/>
    </source>
</evidence>
<organism evidence="6 7">
    <name type="scientific">Aspergillus terreus</name>
    <dbReference type="NCBI Taxonomy" id="33178"/>
    <lineage>
        <taxon>Eukaryota</taxon>
        <taxon>Fungi</taxon>
        <taxon>Dikarya</taxon>
        <taxon>Ascomycota</taxon>
        <taxon>Pezizomycotina</taxon>
        <taxon>Eurotiomycetes</taxon>
        <taxon>Eurotiomycetidae</taxon>
        <taxon>Eurotiales</taxon>
        <taxon>Aspergillaceae</taxon>
        <taxon>Aspergillus</taxon>
        <taxon>Aspergillus subgen. Circumdati</taxon>
    </lineage>
</organism>
<feature type="region of interest" description="Disordered" evidence="5">
    <location>
        <begin position="1193"/>
        <end position="1217"/>
    </location>
</feature>
<dbReference type="GO" id="GO:0006914">
    <property type="term" value="P:autophagy"/>
    <property type="evidence" value="ECO:0007669"/>
    <property type="project" value="TreeGrafter"/>
</dbReference>
<dbReference type="EMBL" id="BLJY01000003">
    <property type="protein sequence ID" value="GFF14551.1"/>
    <property type="molecule type" value="Genomic_DNA"/>
</dbReference>
<evidence type="ECO:0000256" key="1">
    <source>
        <dbReference type="ARBA" id="ARBA00004496"/>
    </source>
</evidence>
<evidence type="ECO:0000313" key="6">
    <source>
        <dbReference type="EMBL" id="GFF14551.1"/>
    </source>
</evidence>
<accession>A0A5M3YU80</accession>
<dbReference type="InterPro" id="IPR001180">
    <property type="entry name" value="CNH_dom"/>
</dbReference>
<dbReference type="GO" id="GO:0016020">
    <property type="term" value="C:membrane"/>
    <property type="evidence" value="ECO:0007669"/>
    <property type="project" value="TreeGrafter"/>
</dbReference>
<keyword evidence="4" id="KW-0653">Protein transport</keyword>
<protein>
    <submittedName>
        <fullName evidence="6">TGF beta receptor associated protein 1</fullName>
    </submittedName>
</protein>
<keyword evidence="3" id="KW-0963">Cytoplasm</keyword>
<feature type="compositionally biased region" description="Basic and acidic residues" evidence="5">
    <location>
        <begin position="532"/>
        <end position="547"/>
    </location>
</feature>
<dbReference type="PROSITE" id="PS50219">
    <property type="entry name" value="CNH"/>
    <property type="match status" value="1"/>
</dbReference>
<gene>
    <name evidence="6" type="ORF">ATEIFO6365_0003061700</name>
</gene>
<dbReference type="PANTHER" id="PTHR12894">
    <property type="entry name" value="CNH DOMAIN CONTAINING"/>
    <property type="match status" value="1"/>
</dbReference>
<sequence>MVSDDDASNPRKRRRIGHPKASPYLLRSLFDQIPLTADDPNAQVHITCVEYWNDNLYIGTSAAEILHFVSLPPDPADNTSDSTFILASRLPITFSHSASTSSQLPGIQQIILLPSVNKACILCNGTVTFYMLPELSPAFDNTKVGNCRWIGGLDQNTDPDEPENPVIMIGAQNRIMLVRIGDAARRVRNIEFPSCLAAARRGIIACAADAHGYSLLDVEHQQKIPLFPVSVLNEAIGSGQIEDMPPASSPSLSTSSPPAADRSHNRSSSLNTLAGMLQPNPQSSARDRSSSVTPELSPESGTPRRSLSQERGRSASPRTSTERPEEESQSSTGEAAKPLPPLPKQPSAQLKPHVLSPTPNEFLVVRGTDETEPGVGLFVNMDGDVDRGTITFHRYPKSIVIDKGDENNLMQSPEDTREQLVLAVIETEKDGKPFNSLEVQPWDVDPAEAEDHKNWVDFPSTTGDSSHVGLCHTTSPSKLEIYEMGKLLRMVRLKTPLLSPHIPATDSRTQASIEQLQKEKELFEAQEATDSESSRKGDTAGRGWEAERNAEEAKFARDLGKTQSSLLMWSGNQIWRIVRNPLPIQLNDTLQTAQDLDNGRHKVLTRKVIEDTIELIQSTEPKSEAEFLGFNYLKQKASLLLLGDLMSMDPASRTPAVIDGTERALISGNLDPRIALLLVPSLRQEVLQGPQGIWIHAGLAEVAEVYINQSEGPRAGAIDANVLDMVKRFLISWQQKRGYGSITDETYVFDSVDAALLRLLLEQDSSVTVDQRLPVRAELNRLVDNWKGNFERAVVLLEGHRRLYVLSRLYQSRKMSGNVLKTWRRIIEGEEDVGREVGAPGVEMQMRKYLVKIKDAQLVEEYGAWLAQRNPNLGIQVFADSSSRVRLEPTDVVPLLKERAPNAVQAYLEHLVFSKNYTQYADDLLSYYLDTVLFVLESSPEARASLAESYSTYRALRPPKPTYMNFIAENTPSEPWWQSRLRLLQLLGGGSGSQFSSLPSASFSYSIPAVLARIEPFQNELVSESVILDGLQGRHREALRLLTHGLGDYDSAVRYCLFGGPRSTSATGSLTEFADRPLQTELFGYLLDEFLRIEDLSERIERTSDLLARFASFFDVGEVLRLVPDDWSVDILSGFLAHVFRVLVAQGRETRIERALSAGLNLRVGTEYIEGVEKVGGWVEDDDGLRRLRGGNAGDGDRRALVTDDSDFGEMIGPRSD</sequence>
<evidence type="ECO:0000313" key="7">
    <source>
        <dbReference type="Proteomes" id="UP000452235"/>
    </source>
</evidence>
<feature type="region of interest" description="Disordered" evidence="5">
    <location>
        <begin position="524"/>
        <end position="547"/>
    </location>
</feature>
<feature type="compositionally biased region" description="Polar residues" evidence="5">
    <location>
        <begin position="279"/>
        <end position="306"/>
    </location>
</feature>
<feature type="compositionally biased region" description="Low complexity" evidence="5">
    <location>
        <begin position="245"/>
        <end position="260"/>
    </location>
</feature>
<reference evidence="6 7" key="1">
    <citation type="submission" date="2020-01" db="EMBL/GenBank/DDBJ databases">
        <title>Aspergillus terreus IFO 6365 whole genome shotgun sequence.</title>
        <authorList>
            <person name="Kanamasa S."/>
            <person name="Takahashi H."/>
        </authorList>
    </citation>
    <scope>NUCLEOTIDE SEQUENCE [LARGE SCALE GENOMIC DNA]</scope>
    <source>
        <strain evidence="6 7">IFO 6365</strain>
    </source>
</reference>
<dbReference type="AlphaFoldDB" id="A0A5M3YU80"/>
<evidence type="ECO:0000256" key="3">
    <source>
        <dbReference type="ARBA" id="ARBA00022490"/>
    </source>
</evidence>
<keyword evidence="6" id="KW-0675">Receptor</keyword>
<keyword evidence="7" id="KW-1185">Reference proteome</keyword>
<evidence type="ECO:0000256" key="2">
    <source>
        <dbReference type="ARBA" id="ARBA00022448"/>
    </source>
</evidence>
<name>A0A5M3YU80_ASPTE</name>
<feature type="region of interest" description="Disordered" evidence="5">
    <location>
        <begin position="240"/>
        <end position="355"/>
    </location>
</feature>